<dbReference type="EMBL" id="VJMH01000378">
    <property type="protein sequence ID" value="KAF0716642.1"/>
    <property type="molecule type" value="Genomic_DNA"/>
</dbReference>
<keyword evidence="1" id="KW-1133">Transmembrane helix</keyword>
<evidence type="ECO:0000313" key="4">
    <source>
        <dbReference type="Proteomes" id="UP000332933"/>
    </source>
</evidence>
<dbReference type="SUPFAM" id="SSF64268">
    <property type="entry name" value="PX domain"/>
    <property type="match status" value="1"/>
</dbReference>
<reference evidence="3 4" key="1">
    <citation type="submission" date="2019-03" db="EMBL/GenBank/DDBJ databases">
        <authorList>
            <person name="Gaulin E."/>
            <person name="Dumas B."/>
        </authorList>
    </citation>
    <scope>NUCLEOTIDE SEQUENCE [LARGE SCALE GENOMIC DNA]</scope>
    <source>
        <strain evidence="3">CBS 568.67</strain>
    </source>
</reference>
<gene>
    <name evidence="3" type="primary">Aste57867_2726</name>
    <name evidence="2" type="ORF">As57867_002719</name>
    <name evidence="3" type="ORF">ASTE57867_2726</name>
</gene>
<proteinExistence type="predicted"/>
<dbReference type="GO" id="GO:0035091">
    <property type="term" value="F:phosphatidylinositol binding"/>
    <property type="evidence" value="ECO:0007669"/>
    <property type="project" value="InterPro"/>
</dbReference>
<evidence type="ECO:0000313" key="2">
    <source>
        <dbReference type="EMBL" id="KAF0716642.1"/>
    </source>
</evidence>
<dbReference type="EMBL" id="CAADRA010000378">
    <property type="protein sequence ID" value="VFT79918.1"/>
    <property type="molecule type" value="Genomic_DNA"/>
</dbReference>
<dbReference type="AlphaFoldDB" id="A0A485K997"/>
<organism evidence="3 4">
    <name type="scientific">Aphanomyces stellatus</name>
    <dbReference type="NCBI Taxonomy" id="120398"/>
    <lineage>
        <taxon>Eukaryota</taxon>
        <taxon>Sar</taxon>
        <taxon>Stramenopiles</taxon>
        <taxon>Oomycota</taxon>
        <taxon>Saprolegniomycetes</taxon>
        <taxon>Saprolegniales</taxon>
        <taxon>Verrucalvaceae</taxon>
        <taxon>Aphanomyces</taxon>
    </lineage>
</organism>
<accession>A0A485K997</accession>
<protein>
    <submittedName>
        <fullName evidence="3">Aste57867_2726 protein</fullName>
    </submittedName>
</protein>
<dbReference type="Proteomes" id="UP000332933">
    <property type="component" value="Unassembled WGS sequence"/>
</dbReference>
<keyword evidence="1" id="KW-0812">Transmembrane</keyword>
<reference evidence="2" key="2">
    <citation type="submission" date="2019-06" db="EMBL/GenBank/DDBJ databases">
        <title>Genomics analysis of Aphanomyces spp. identifies a new class of oomycete effector associated with host adaptation.</title>
        <authorList>
            <person name="Gaulin E."/>
        </authorList>
    </citation>
    <scope>NUCLEOTIDE SEQUENCE</scope>
    <source>
        <strain evidence="2">CBS 578.67</strain>
    </source>
</reference>
<name>A0A485K997_9STRA</name>
<sequence length="123" mass="14007">MLVHTTSLAPVRAALVAVGHYLADTVYVIIVTYDGRSWYMARRFAEFQALLQAIDRCDDHRRCDTCNQVRCFGGTTTHPGTSKSMWSLLKVLWTPARRRLDRLHRLQGVFRHLSWPPKAAGPA</sequence>
<feature type="transmembrane region" description="Helical" evidence="1">
    <location>
        <begin position="12"/>
        <end position="33"/>
    </location>
</feature>
<keyword evidence="1" id="KW-0472">Membrane</keyword>
<dbReference type="InterPro" id="IPR036871">
    <property type="entry name" value="PX_dom_sf"/>
</dbReference>
<evidence type="ECO:0000313" key="3">
    <source>
        <dbReference type="EMBL" id="VFT79918.1"/>
    </source>
</evidence>
<evidence type="ECO:0000256" key="1">
    <source>
        <dbReference type="SAM" id="Phobius"/>
    </source>
</evidence>
<keyword evidence="4" id="KW-1185">Reference proteome</keyword>